<feature type="compositionally biased region" description="Basic and acidic residues" evidence="5">
    <location>
        <begin position="865"/>
        <end position="880"/>
    </location>
</feature>
<gene>
    <name evidence="10" type="ORF">PF005_g2003</name>
    <name evidence="9" type="ORF">PF006_g1538</name>
    <name evidence="8" type="ORF">PF007_g1747</name>
    <name evidence="7" type="ORF">PF009_g2095</name>
</gene>
<dbReference type="InterPro" id="IPR001487">
    <property type="entry name" value="Bromodomain"/>
</dbReference>
<dbReference type="EMBL" id="QXGB01000051">
    <property type="protein sequence ID" value="KAE9234169.1"/>
    <property type="molecule type" value="Genomic_DNA"/>
</dbReference>
<feature type="compositionally biased region" description="Basic and acidic residues" evidence="5">
    <location>
        <begin position="614"/>
        <end position="626"/>
    </location>
</feature>
<dbReference type="PROSITE" id="PS00633">
    <property type="entry name" value="BROMODOMAIN_1"/>
    <property type="match status" value="1"/>
</dbReference>
<feature type="compositionally biased region" description="Basic and acidic residues" evidence="5">
    <location>
        <begin position="517"/>
        <end position="529"/>
    </location>
</feature>
<dbReference type="Gene3D" id="1.20.920.10">
    <property type="entry name" value="Bromodomain-like"/>
    <property type="match status" value="1"/>
</dbReference>
<dbReference type="InterPro" id="IPR036427">
    <property type="entry name" value="Bromodomain-like_sf"/>
</dbReference>
<evidence type="ECO:0000256" key="2">
    <source>
        <dbReference type="ARBA" id="ARBA00023117"/>
    </source>
</evidence>
<dbReference type="Pfam" id="PF00439">
    <property type="entry name" value="Bromodomain"/>
    <property type="match status" value="1"/>
</dbReference>
<dbReference type="PANTHER" id="PTHR15398">
    <property type="entry name" value="BROMODOMAIN-CONTAINING PROTEIN 8"/>
    <property type="match status" value="1"/>
</dbReference>
<feature type="compositionally biased region" description="Basic residues" evidence="5">
    <location>
        <begin position="648"/>
        <end position="676"/>
    </location>
</feature>
<feature type="region of interest" description="Disordered" evidence="5">
    <location>
        <begin position="604"/>
        <end position="726"/>
    </location>
</feature>
<feature type="compositionally biased region" description="Basic residues" evidence="5">
    <location>
        <begin position="1093"/>
        <end position="1107"/>
    </location>
</feature>
<dbReference type="Proteomes" id="UP000440732">
    <property type="component" value="Unassembled WGS sequence"/>
</dbReference>
<dbReference type="PANTHER" id="PTHR15398:SF4">
    <property type="entry name" value="BROMODOMAIN-CONTAINING PROTEIN 8 ISOFORM X1"/>
    <property type="match status" value="1"/>
</dbReference>
<evidence type="ECO:0000313" key="7">
    <source>
        <dbReference type="EMBL" id="KAE8948333.1"/>
    </source>
</evidence>
<dbReference type="Proteomes" id="UP000429523">
    <property type="component" value="Unassembled WGS sequence"/>
</dbReference>
<feature type="domain" description="Bromo" evidence="6">
    <location>
        <begin position="938"/>
        <end position="1010"/>
    </location>
</feature>
<dbReference type="OrthoDB" id="21449at2759"/>
<feature type="compositionally biased region" description="Low complexity" evidence="5">
    <location>
        <begin position="1330"/>
        <end position="1348"/>
    </location>
</feature>
<evidence type="ECO:0000313" key="12">
    <source>
        <dbReference type="Proteomes" id="UP000433483"/>
    </source>
</evidence>
<reference evidence="11 12" key="1">
    <citation type="submission" date="2018-08" db="EMBL/GenBank/DDBJ databases">
        <title>Genomic investigation of the strawberry pathogen Phytophthora fragariae indicates pathogenicity is determined by transcriptional variation in three key races.</title>
        <authorList>
            <person name="Adams T.M."/>
            <person name="Armitage A.D."/>
            <person name="Sobczyk M.K."/>
            <person name="Bates H.J."/>
            <person name="Dunwell J.M."/>
            <person name="Nellist C.F."/>
            <person name="Harrison R.J."/>
        </authorList>
    </citation>
    <scope>NUCLEOTIDE SEQUENCE [LARGE SCALE GENOMIC DNA]</scope>
    <source>
        <strain evidence="10 12">NOV-27</strain>
        <strain evidence="9 13">NOV-5</strain>
        <strain evidence="8 14">NOV-71</strain>
        <strain evidence="7 11">NOV-9</strain>
    </source>
</reference>
<dbReference type="PROSITE" id="PS50014">
    <property type="entry name" value="BROMODOMAIN_2"/>
    <property type="match status" value="1"/>
</dbReference>
<dbReference type="InterPro" id="IPR018359">
    <property type="entry name" value="Bromodomain_CS"/>
</dbReference>
<feature type="compositionally biased region" description="Low complexity" evidence="5">
    <location>
        <begin position="1229"/>
        <end position="1252"/>
    </location>
</feature>
<dbReference type="SUPFAM" id="SSF47370">
    <property type="entry name" value="Bromodomain"/>
    <property type="match status" value="1"/>
</dbReference>
<feature type="compositionally biased region" description="Low complexity" evidence="5">
    <location>
        <begin position="1108"/>
        <end position="1122"/>
    </location>
</feature>
<feature type="compositionally biased region" description="Polar residues" evidence="5">
    <location>
        <begin position="404"/>
        <end position="417"/>
    </location>
</feature>
<feature type="region of interest" description="Disordered" evidence="5">
    <location>
        <begin position="829"/>
        <end position="908"/>
    </location>
</feature>
<evidence type="ECO:0000313" key="9">
    <source>
        <dbReference type="EMBL" id="KAE9154411.1"/>
    </source>
</evidence>
<evidence type="ECO:0000313" key="14">
    <source>
        <dbReference type="Proteomes" id="UP000441208"/>
    </source>
</evidence>
<feature type="region of interest" description="Disordered" evidence="5">
    <location>
        <begin position="285"/>
        <end position="560"/>
    </location>
</feature>
<dbReference type="InterPro" id="IPR018501">
    <property type="entry name" value="DDT_dom"/>
</dbReference>
<evidence type="ECO:0000256" key="1">
    <source>
        <dbReference type="ARBA" id="ARBA00004123"/>
    </source>
</evidence>
<feature type="compositionally biased region" description="Low complexity" evidence="5">
    <location>
        <begin position="16"/>
        <end position="26"/>
    </location>
</feature>
<accession>A0A6A3FTU9</accession>
<feature type="compositionally biased region" description="Pro residues" evidence="5">
    <location>
        <begin position="1266"/>
        <end position="1288"/>
    </location>
</feature>
<dbReference type="SUPFAM" id="SSF57903">
    <property type="entry name" value="FYVE/PHD zinc finger"/>
    <property type="match status" value="1"/>
</dbReference>
<comment type="caution">
    <text evidence="7">The sequence shown here is derived from an EMBL/GenBank/DDBJ whole genome shotgun (WGS) entry which is preliminary data.</text>
</comment>
<dbReference type="PRINTS" id="PR00503">
    <property type="entry name" value="BROMODOMAIN"/>
</dbReference>
<evidence type="ECO:0000313" key="10">
    <source>
        <dbReference type="EMBL" id="KAE9234169.1"/>
    </source>
</evidence>
<feature type="compositionally biased region" description="Basic residues" evidence="5">
    <location>
        <begin position="692"/>
        <end position="723"/>
    </location>
</feature>
<dbReference type="EMBL" id="QXGF01000053">
    <property type="protein sequence ID" value="KAE8948333.1"/>
    <property type="molecule type" value="Genomic_DNA"/>
</dbReference>
<keyword evidence="12" id="KW-1185">Reference proteome</keyword>
<evidence type="ECO:0000256" key="3">
    <source>
        <dbReference type="ARBA" id="ARBA00023242"/>
    </source>
</evidence>
<protein>
    <recommendedName>
        <fullName evidence="6">Bromo domain-containing protein</fullName>
    </recommendedName>
</protein>
<feature type="compositionally biased region" description="Acidic residues" evidence="5">
    <location>
        <begin position="1145"/>
        <end position="1156"/>
    </location>
</feature>
<proteinExistence type="predicted"/>
<dbReference type="GO" id="GO:0005634">
    <property type="term" value="C:nucleus"/>
    <property type="evidence" value="ECO:0007669"/>
    <property type="project" value="UniProtKB-SubCell"/>
</dbReference>
<comment type="subcellular location">
    <subcellularLocation>
        <location evidence="1">Nucleus</location>
    </subcellularLocation>
</comment>
<dbReference type="EMBL" id="QXGA01000039">
    <property type="protein sequence ID" value="KAE9154411.1"/>
    <property type="molecule type" value="Genomic_DNA"/>
</dbReference>
<organism evidence="7 11">
    <name type="scientific">Phytophthora fragariae</name>
    <dbReference type="NCBI Taxonomy" id="53985"/>
    <lineage>
        <taxon>Eukaryota</taxon>
        <taxon>Sar</taxon>
        <taxon>Stramenopiles</taxon>
        <taxon>Oomycota</taxon>
        <taxon>Peronosporomycetes</taxon>
        <taxon>Peronosporales</taxon>
        <taxon>Peronosporaceae</taxon>
        <taxon>Phytophthora</taxon>
    </lineage>
</organism>
<evidence type="ECO:0000313" key="13">
    <source>
        <dbReference type="Proteomes" id="UP000440732"/>
    </source>
</evidence>
<dbReference type="Proteomes" id="UP000441208">
    <property type="component" value="Unassembled WGS sequence"/>
</dbReference>
<feature type="compositionally biased region" description="Low complexity" evidence="5">
    <location>
        <begin position="677"/>
        <end position="691"/>
    </location>
</feature>
<evidence type="ECO:0000313" key="8">
    <source>
        <dbReference type="EMBL" id="KAE9137509.1"/>
    </source>
</evidence>
<dbReference type="SMART" id="SM00297">
    <property type="entry name" value="BROMO"/>
    <property type="match status" value="1"/>
</dbReference>
<name>A0A6A3FTU9_9STRA</name>
<evidence type="ECO:0000256" key="4">
    <source>
        <dbReference type="PROSITE-ProRule" id="PRU00035"/>
    </source>
</evidence>
<feature type="compositionally biased region" description="Acidic residues" evidence="5">
    <location>
        <begin position="1349"/>
        <end position="1361"/>
    </location>
</feature>
<feature type="compositionally biased region" description="Acidic residues" evidence="5">
    <location>
        <begin position="842"/>
        <end position="853"/>
    </location>
</feature>
<dbReference type="Pfam" id="PF02791">
    <property type="entry name" value="DDT"/>
    <property type="match status" value="1"/>
</dbReference>
<dbReference type="CDD" id="cd04369">
    <property type="entry name" value="Bromodomain"/>
    <property type="match status" value="1"/>
</dbReference>
<dbReference type="Pfam" id="PF15612">
    <property type="entry name" value="WHIM1"/>
    <property type="match status" value="1"/>
</dbReference>
<feature type="compositionally biased region" description="Basic residues" evidence="5">
    <location>
        <begin position="1125"/>
        <end position="1139"/>
    </location>
</feature>
<feature type="compositionally biased region" description="Low complexity" evidence="5">
    <location>
        <begin position="292"/>
        <end position="304"/>
    </location>
</feature>
<evidence type="ECO:0000313" key="11">
    <source>
        <dbReference type="Proteomes" id="UP000429523"/>
    </source>
</evidence>
<feature type="compositionally biased region" description="Polar residues" evidence="5">
    <location>
        <begin position="340"/>
        <end position="372"/>
    </location>
</feature>
<feature type="region of interest" description="Disordered" evidence="5">
    <location>
        <begin position="1034"/>
        <end position="1361"/>
    </location>
</feature>
<evidence type="ECO:0000256" key="5">
    <source>
        <dbReference type="SAM" id="MobiDB-lite"/>
    </source>
</evidence>
<sequence length="1361" mass="147984">MSSSSSSGYSDEDTEASAPSAAAPPSASELGHVVELAQICSFCSTFRQPLRLPSFTRTELQEAILGASSGDTTHLELLAELHFKLAREHPTAKMEKMVQDWEKTLARKLQENWGKEFTANPMAGGVTYRELTVFQRVKILDALCHWKLDTCAEIHKHIATLQKENDNEAIKRLRAGEIGTDDNGVSYWYFDDGCWIYAENKPRWQRQERKPSYLVEFASAKRIRLSINFDPDHNSSAPPLRLPLKSVAFVDEIKEHKAKDEVKMPDENATSEALKVEAITVEMVKQEPKAETSSTTTVDETITSMDNPPMNVKEEQPPHASNGSVEKQEDGSCFKPPASQDKSPQSSTQEGDPASSSQDNNVNNSGKTPQTDVSEDNSGGHVQPCVVAVVGSKKRAIIDDDSSESNGVDTAGKTSSKQGEHPASPPPRKKRKASVENCNIEATVEAGKYSGDSTKPGSPKVNESAVPEASKAEPVASDRKEAESLAPKSQTSEIDVRDVNSSEATLSAAGKETSTSLKEENEATPKGDNDGIGSVSKTDGVTDAAKTSGPASTSPTDPAAAYETFDITCESCKKCYDMRYVDPPLVERPSDEWRCFECLVNDARGWPRRRKTTRKEPFSPRADDRGAGSSSKKRSSSSKARSSSSSSKKSKKSSSKSSSSKKKSSHSSSSSKRKSSSSKSSSSKKSSSSSSSKRHKKRKSSSSSSHHHSSSHGHHRRRHHSHHHQEEFVKLVSLFRERQEQRLGIEEARIKGDLLTAFDETPQGWRVVSSTLDDLRGLIQSLSGGSLEQDRLRGRLILIMKDQEKLDEQRRKQQELAWNILPRRQSSRIAIGRMKNQSVQDSDAEDGYSEDDVENRRPGLRSRRSHSDGVDGQQKNDRAWRAQRRHQVSDDDMDLDDDDDDLEGSGVPGPGNWINWPLVKGNARCLSTVCLAFVNRLLKEEASDLFSRPVDPELDGCPNYLSVIDHPMDLGTIRSRVEASFYRKWELFKKDVELVWQNCRTFNAPDTMVVQFADLLSQLSRSMCNAAEKNGVIRMKDKGSGGDESEGSLSDASKAESHSSVNKAWTESSASESSDSSNGGPSSDGDSDSDGTRKRRSARTSSKKPRTRSGSTKSRRTSSSPANKRASRSTRSRSSKKRPAPTSSSEDESSASEDEVVSPVRKSRRPLRGSGKPERKVDPPTEEEDSSADDSANNIPPPPHNGAPSPSPPPPPPPSQSVQNRPKPRLIISDSSSSDDSSGSDGNSSSSSSSDSDGSDSDSRPSSKKPQPPPPSSAVPAPPPPTPPPPAASPDDSKPHVRPSPSNKTRPKAAAEKKVKLASAGKTTSGYTHSPPLLNSYLSPSSSSSSDLSSDDSESSDSDSD</sequence>
<evidence type="ECO:0000259" key="6">
    <source>
        <dbReference type="PROSITE" id="PS50014"/>
    </source>
</evidence>
<feature type="compositionally biased region" description="Acidic residues" evidence="5">
    <location>
        <begin position="890"/>
        <end position="903"/>
    </location>
</feature>
<feature type="compositionally biased region" description="Low complexity" evidence="5">
    <location>
        <begin position="1068"/>
        <end position="1084"/>
    </location>
</feature>
<feature type="compositionally biased region" description="Low complexity" evidence="5">
    <location>
        <begin position="547"/>
        <end position="560"/>
    </location>
</feature>
<feature type="compositionally biased region" description="Polar residues" evidence="5">
    <location>
        <begin position="1058"/>
        <end position="1067"/>
    </location>
</feature>
<dbReference type="InterPro" id="IPR011011">
    <property type="entry name" value="Znf_FYVE_PHD"/>
</dbReference>
<keyword evidence="2 4" id="KW-0103">Bromodomain</keyword>
<feature type="compositionally biased region" description="Pro residues" evidence="5">
    <location>
        <begin position="1195"/>
        <end position="1215"/>
    </location>
</feature>
<dbReference type="Proteomes" id="UP000433483">
    <property type="component" value="Unassembled WGS sequence"/>
</dbReference>
<feature type="compositionally biased region" description="Low complexity" evidence="5">
    <location>
        <begin position="637"/>
        <end position="647"/>
    </location>
</feature>
<dbReference type="Gene3D" id="3.30.40.10">
    <property type="entry name" value="Zinc/RING finger domain, C3HC4 (zinc finger)"/>
    <property type="match status" value="1"/>
</dbReference>
<dbReference type="GO" id="GO:0035267">
    <property type="term" value="C:NuA4 histone acetyltransferase complex"/>
    <property type="evidence" value="ECO:0007669"/>
    <property type="project" value="TreeGrafter"/>
</dbReference>
<dbReference type="EMBL" id="QXFZ01000044">
    <property type="protein sequence ID" value="KAE9137509.1"/>
    <property type="molecule type" value="Genomic_DNA"/>
</dbReference>
<feature type="region of interest" description="Disordered" evidence="5">
    <location>
        <begin position="1"/>
        <end position="26"/>
    </location>
</feature>
<keyword evidence="3" id="KW-0539">Nucleus</keyword>
<dbReference type="InterPro" id="IPR013083">
    <property type="entry name" value="Znf_RING/FYVE/PHD"/>
</dbReference>
<dbReference type="InterPro" id="IPR028942">
    <property type="entry name" value="WHIM1_dom"/>
</dbReference>